<evidence type="ECO:0000313" key="2">
    <source>
        <dbReference type="EMBL" id="KAH7975582.1"/>
    </source>
</evidence>
<gene>
    <name evidence="2" type="ORF">HPB52_003532</name>
</gene>
<keyword evidence="1" id="KW-0812">Transmembrane</keyword>
<keyword evidence="1" id="KW-0472">Membrane</keyword>
<protein>
    <submittedName>
        <fullName evidence="2">Uncharacterized protein</fullName>
    </submittedName>
</protein>
<evidence type="ECO:0000313" key="3">
    <source>
        <dbReference type="Proteomes" id="UP000821837"/>
    </source>
</evidence>
<accession>A0A9D4T4U7</accession>
<name>A0A9D4T4U7_RHISA</name>
<comment type="caution">
    <text evidence="2">The sequence shown here is derived from an EMBL/GenBank/DDBJ whole genome shotgun (WGS) entry which is preliminary data.</text>
</comment>
<dbReference type="EMBL" id="JABSTV010001246">
    <property type="protein sequence ID" value="KAH7975582.1"/>
    <property type="molecule type" value="Genomic_DNA"/>
</dbReference>
<reference evidence="2" key="1">
    <citation type="journal article" date="2020" name="Cell">
        <title>Large-Scale Comparative Analyses of Tick Genomes Elucidate Their Genetic Diversity and Vector Capacities.</title>
        <authorList>
            <consortium name="Tick Genome and Microbiome Consortium (TIGMIC)"/>
            <person name="Jia N."/>
            <person name="Wang J."/>
            <person name="Shi W."/>
            <person name="Du L."/>
            <person name="Sun Y."/>
            <person name="Zhan W."/>
            <person name="Jiang J.F."/>
            <person name="Wang Q."/>
            <person name="Zhang B."/>
            <person name="Ji P."/>
            <person name="Bell-Sakyi L."/>
            <person name="Cui X.M."/>
            <person name="Yuan T.T."/>
            <person name="Jiang B.G."/>
            <person name="Yang W.F."/>
            <person name="Lam T.T."/>
            <person name="Chang Q.C."/>
            <person name="Ding S.J."/>
            <person name="Wang X.J."/>
            <person name="Zhu J.G."/>
            <person name="Ruan X.D."/>
            <person name="Zhao L."/>
            <person name="Wei J.T."/>
            <person name="Ye R.Z."/>
            <person name="Que T.C."/>
            <person name="Du C.H."/>
            <person name="Zhou Y.H."/>
            <person name="Cheng J.X."/>
            <person name="Dai P.F."/>
            <person name="Guo W.B."/>
            <person name="Han X.H."/>
            <person name="Huang E.J."/>
            <person name="Li L.F."/>
            <person name="Wei W."/>
            <person name="Gao Y.C."/>
            <person name="Liu J.Z."/>
            <person name="Shao H.Z."/>
            <person name="Wang X."/>
            <person name="Wang C.C."/>
            <person name="Yang T.C."/>
            <person name="Huo Q.B."/>
            <person name="Li W."/>
            <person name="Chen H.Y."/>
            <person name="Chen S.E."/>
            <person name="Zhou L.G."/>
            <person name="Ni X.B."/>
            <person name="Tian J.H."/>
            <person name="Sheng Y."/>
            <person name="Liu T."/>
            <person name="Pan Y.S."/>
            <person name="Xia L.Y."/>
            <person name="Li J."/>
            <person name="Zhao F."/>
            <person name="Cao W.C."/>
        </authorList>
    </citation>
    <scope>NUCLEOTIDE SEQUENCE</scope>
    <source>
        <strain evidence="2">Rsan-2018</strain>
    </source>
</reference>
<feature type="transmembrane region" description="Helical" evidence="1">
    <location>
        <begin position="81"/>
        <end position="100"/>
    </location>
</feature>
<dbReference type="AlphaFoldDB" id="A0A9D4T4U7"/>
<sequence>METPAPQQETPHTPSVFHGAAVLRIRIAKLDKQIERYATQLAAEQWAADVGNVASIRGENSSSWVAVGVLLTQRCLFLWRSWYVLLVCWLLPVLLFVSAFRWTSAAVDRFEPAPAGIVRIPLSLRIFYPRANCFMDAEKGISSYYKSLIRKEGAHLAVYNGTAGSALLSYAKESYVEYTQSFVVGIVFRDLELEAWYNPYAILSKSLAYDLASSALLAFRTGDASARFETTLAVHVPEVSPEEPHSMVGPEDPFGRLQDLVHNFAHQWALLVPLALALAVAAFVPFASAESCSGFMQLQLMTGISGWLHCLIHACFDAATMLAWLAVPIIAAFRAYYPLEPASTGIYMPYHRFSHS</sequence>
<keyword evidence="1" id="KW-1133">Transmembrane helix</keyword>
<keyword evidence="3" id="KW-1185">Reference proteome</keyword>
<proteinExistence type="predicted"/>
<feature type="transmembrane region" description="Helical" evidence="1">
    <location>
        <begin position="306"/>
        <end position="333"/>
    </location>
</feature>
<reference evidence="2" key="2">
    <citation type="submission" date="2021-09" db="EMBL/GenBank/DDBJ databases">
        <authorList>
            <person name="Jia N."/>
            <person name="Wang J."/>
            <person name="Shi W."/>
            <person name="Du L."/>
            <person name="Sun Y."/>
            <person name="Zhan W."/>
            <person name="Jiang J."/>
            <person name="Wang Q."/>
            <person name="Zhang B."/>
            <person name="Ji P."/>
            <person name="Sakyi L.B."/>
            <person name="Cui X."/>
            <person name="Yuan T."/>
            <person name="Jiang B."/>
            <person name="Yang W."/>
            <person name="Lam T.T.-Y."/>
            <person name="Chang Q."/>
            <person name="Ding S."/>
            <person name="Wang X."/>
            <person name="Zhu J."/>
            <person name="Ruan X."/>
            <person name="Zhao L."/>
            <person name="Wei J."/>
            <person name="Que T."/>
            <person name="Du C."/>
            <person name="Cheng J."/>
            <person name="Dai P."/>
            <person name="Han X."/>
            <person name="Huang E."/>
            <person name="Gao Y."/>
            <person name="Liu J."/>
            <person name="Shao H."/>
            <person name="Ye R."/>
            <person name="Li L."/>
            <person name="Wei W."/>
            <person name="Wang X."/>
            <person name="Wang C."/>
            <person name="Huo Q."/>
            <person name="Li W."/>
            <person name="Guo W."/>
            <person name="Chen H."/>
            <person name="Chen S."/>
            <person name="Zhou L."/>
            <person name="Zhou L."/>
            <person name="Ni X."/>
            <person name="Tian J."/>
            <person name="Zhou Y."/>
            <person name="Sheng Y."/>
            <person name="Liu T."/>
            <person name="Pan Y."/>
            <person name="Xia L."/>
            <person name="Li J."/>
            <person name="Zhao F."/>
            <person name="Cao W."/>
        </authorList>
    </citation>
    <scope>NUCLEOTIDE SEQUENCE</scope>
    <source>
        <strain evidence="2">Rsan-2018</strain>
        <tissue evidence="2">Larvae</tissue>
    </source>
</reference>
<dbReference type="Proteomes" id="UP000821837">
    <property type="component" value="Chromosome 10"/>
</dbReference>
<feature type="transmembrane region" description="Helical" evidence="1">
    <location>
        <begin position="268"/>
        <end position="286"/>
    </location>
</feature>
<organism evidence="2 3">
    <name type="scientific">Rhipicephalus sanguineus</name>
    <name type="common">Brown dog tick</name>
    <name type="synonym">Ixodes sanguineus</name>
    <dbReference type="NCBI Taxonomy" id="34632"/>
    <lineage>
        <taxon>Eukaryota</taxon>
        <taxon>Metazoa</taxon>
        <taxon>Ecdysozoa</taxon>
        <taxon>Arthropoda</taxon>
        <taxon>Chelicerata</taxon>
        <taxon>Arachnida</taxon>
        <taxon>Acari</taxon>
        <taxon>Parasitiformes</taxon>
        <taxon>Ixodida</taxon>
        <taxon>Ixodoidea</taxon>
        <taxon>Ixodidae</taxon>
        <taxon>Rhipicephalinae</taxon>
        <taxon>Rhipicephalus</taxon>
        <taxon>Rhipicephalus</taxon>
    </lineage>
</organism>
<evidence type="ECO:0000256" key="1">
    <source>
        <dbReference type="SAM" id="Phobius"/>
    </source>
</evidence>